<keyword evidence="2" id="KW-0732">Signal</keyword>
<dbReference type="InterPro" id="IPR036979">
    <property type="entry name" value="CM_dom_sf"/>
</dbReference>
<dbReference type="AlphaFoldDB" id="A0A2I7N662"/>
<sequence>MLSKCYKKTTKFIAITLLAFSANSYAAQCNTKSLDSMFSLMAQRNSLMMGVAAYKYVKKSGVYDAKQELSVLQNSLNIADRYQLNADKLMVFIQIQMDISKQIQTQLIEHWKTVPADAPDPAITPDLTTLRSQIAAIDAKLYPQISSNITNLKQCSQDTILKRYTKAMQDIKGIPADPDYNLIVIAALKNISK</sequence>
<reference evidence="5" key="1">
    <citation type="submission" date="2017-11" db="EMBL/GenBank/DDBJ databases">
        <authorList>
            <person name="Chan K.G."/>
            <person name="Lee L.S."/>
        </authorList>
    </citation>
    <scope>NUCLEOTIDE SEQUENCE [LARGE SCALE GENOMIC DNA]</scope>
    <source>
        <strain evidence="5">DSM 100970</strain>
    </source>
</reference>
<keyword evidence="5" id="KW-1185">Reference proteome</keyword>
<dbReference type="RefSeq" id="WP_102951263.1">
    <property type="nucleotide sequence ID" value="NZ_CP024847.1"/>
</dbReference>
<dbReference type="EC" id="5.4.99.5" evidence="1"/>
<feature type="signal peptide" evidence="2">
    <location>
        <begin position="1"/>
        <end position="26"/>
    </location>
</feature>
<dbReference type="Pfam" id="PF01817">
    <property type="entry name" value="CM_2"/>
    <property type="match status" value="1"/>
</dbReference>
<feature type="domain" description="Chorismate mutase" evidence="3">
    <location>
        <begin position="28"/>
        <end position="107"/>
    </location>
</feature>
<dbReference type="KEGG" id="nba:CUN60_06535"/>
<dbReference type="InterPro" id="IPR002701">
    <property type="entry name" value="CM_II_prokaryot"/>
</dbReference>
<gene>
    <name evidence="4" type="ORF">CUN60_06535</name>
</gene>
<evidence type="ECO:0000256" key="2">
    <source>
        <dbReference type="SAM" id="SignalP"/>
    </source>
</evidence>
<dbReference type="SUPFAM" id="SSF48600">
    <property type="entry name" value="Chorismate mutase II"/>
    <property type="match status" value="1"/>
</dbReference>
<accession>A0A2I7N662</accession>
<proteinExistence type="predicted"/>
<dbReference type="EMBL" id="CP024847">
    <property type="protein sequence ID" value="AUR51967.1"/>
    <property type="molecule type" value="Genomic_DNA"/>
</dbReference>
<dbReference type="Proteomes" id="UP000236655">
    <property type="component" value="Chromosome"/>
</dbReference>
<dbReference type="SMART" id="SM00830">
    <property type="entry name" value="CM_2"/>
    <property type="match status" value="1"/>
</dbReference>
<name>A0A2I7N662_9NEIS</name>
<dbReference type="InterPro" id="IPR036263">
    <property type="entry name" value="Chorismate_II_sf"/>
</dbReference>
<dbReference type="GO" id="GO:0046417">
    <property type="term" value="P:chorismate metabolic process"/>
    <property type="evidence" value="ECO:0007669"/>
    <property type="project" value="InterPro"/>
</dbReference>
<evidence type="ECO:0000313" key="5">
    <source>
        <dbReference type="Proteomes" id="UP000236655"/>
    </source>
</evidence>
<feature type="chain" id="PRO_5014377221" description="chorismate mutase" evidence="2">
    <location>
        <begin position="27"/>
        <end position="193"/>
    </location>
</feature>
<dbReference type="Gene3D" id="1.20.59.10">
    <property type="entry name" value="Chorismate mutase"/>
    <property type="match status" value="1"/>
</dbReference>
<evidence type="ECO:0000259" key="3">
    <source>
        <dbReference type="SMART" id="SM00830"/>
    </source>
</evidence>
<protein>
    <recommendedName>
        <fullName evidence="1">chorismate mutase</fullName>
        <ecNumber evidence="1">5.4.99.5</ecNumber>
    </recommendedName>
</protein>
<dbReference type="GO" id="GO:0004106">
    <property type="term" value="F:chorismate mutase activity"/>
    <property type="evidence" value="ECO:0007669"/>
    <property type="project" value="UniProtKB-EC"/>
</dbReference>
<evidence type="ECO:0000256" key="1">
    <source>
        <dbReference type="ARBA" id="ARBA00012404"/>
    </source>
</evidence>
<evidence type="ECO:0000313" key="4">
    <source>
        <dbReference type="EMBL" id="AUR51967.1"/>
    </source>
</evidence>
<organism evidence="4 5">
    <name type="scientific">Aquella oligotrophica</name>
    <dbReference type="NCBI Taxonomy" id="2067065"/>
    <lineage>
        <taxon>Bacteria</taxon>
        <taxon>Pseudomonadati</taxon>
        <taxon>Pseudomonadota</taxon>
        <taxon>Betaproteobacteria</taxon>
        <taxon>Neisseriales</taxon>
        <taxon>Neisseriaceae</taxon>
        <taxon>Aquella</taxon>
    </lineage>
</organism>